<dbReference type="Gene3D" id="1.10.287.130">
    <property type="match status" value="1"/>
</dbReference>
<dbReference type="InterPro" id="IPR003661">
    <property type="entry name" value="HisK_dim/P_dom"/>
</dbReference>
<proteinExistence type="predicted"/>
<evidence type="ECO:0000259" key="16">
    <source>
        <dbReference type="PROSITE" id="PS50109"/>
    </source>
</evidence>
<gene>
    <name evidence="18" type="ORF">J2S73_000671</name>
</gene>
<keyword evidence="9" id="KW-0547">Nucleotide-binding</keyword>
<dbReference type="InterPro" id="IPR036097">
    <property type="entry name" value="HisK_dim/P_sf"/>
</dbReference>
<feature type="transmembrane region" description="Helical" evidence="15">
    <location>
        <begin position="189"/>
        <end position="209"/>
    </location>
</feature>
<dbReference type="SMART" id="SM00388">
    <property type="entry name" value="HisKA"/>
    <property type="match status" value="1"/>
</dbReference>
<evidence type="ECO:0000256" key="8">
    <source>
        <dbReference type="ARBA" id="ARBA00022692"/>
    </source>
</evidence>
<dbReference type="EC" id="2.7.13.3" evidence="3"/>
<dbReference type="GO" id="GO:0005524">
    <property type="term" value="F:ATP binding"/>
    <property type="evidence" value="ECO:0007669"/>
    <property type="project" value="UniProtKB-KW"/>
</dbReference>
<organism evidence="18 19">
    <name type="scientific">Amorphus orientalis</name>
    <dbReference type="NCBI Taxonomy" id="649198"/>
    <lineage>
        <taxon>Bacteria</taxon>
        <taxon>Pseudomonadati</taxon>
        <taxon>Pseudomonadota</taxon>
        <taxon>Alphaproteobacteria</taxon>
        <taxon>Hyphomicrobiales</taxon>
        <taxon>Amorphaceae</taxon>
        <taxon>Amorphus</taxon>
    </lineage>
</organism>
<evidence type="ECO:0000256" key="5">
    <source>
        <dbReference type="ARBA" id="ARBA00022519"/>
    </source>
</evidence>
<dbReference type="Gene3D" id="3.30.565.10">
    <property type="entry name" value="Histidine kinase-like ATPase, C-terminal domain"/>
    <property type="match status" value="1"/>
</dbReference>
<evidence type="ECO:0000256" key="9">
    <source>
        <dbReference type="ARBA" id="ARBA00022741"/>
    </source>
</evidence>
<comment type="catalytic activity">
    <reaction evidence="1">
        <text>ATP + protein L-histidine = ADP + protein N-phospho-L-histidine.</text>
        <dbReference type="EC" id="2.7.13.3"/>
    </reaction>
</comment>
<evidence type="ECO:0000313" key="19">
    <source>
        <dbReference type="Proteomes" id="UP001229244"/>
    </source>
</evidence>
<dbReference type="InterPro" id="IPR003660">
    <property type="entry name" value="HAMP_dom"/>
</dbReference>
<reference evidence="18" key="1">
    <citation type="submission" date="2023-07" db="EMBL/GenBank/DDBJ databases">
        <title>Genomic Encyclopedia of Type Strains, Phase IV (KMG-IV): sequencing the most valuable type-strain genomes for metagenomic binning, comparative biology and taxonomic classification.</title>
        <authorList>
            <person name="Goeker M."/>
        </authorList>
    </citation>
    <scope>NUCLEOTIDE SEQUENCE</scope>
    <source>
        <strain evidence="18">DSM 21202</strain>
    </source>
</reference>
<feature type="domain" description="HAMP" evidence="17">
    <location>
        <begin position="210"/>
        <end position="262"/>
    </location>
</feature>
<evidence type="ECO:0000256" key="1">
    <source>
        <dbReference type="ARBA" id="ARBA00000085"/>
    </source>
</evidence>
<dbReference type="GO" id="GO:0005886">
    <property type="term" value="C:plasma membrane"/>
    <property type="evidence" value="ECO:0007669"/>
    <property type="project" value="UniProtKB-SubCell"/>
</dbReference>
<dbReference type="RefSeq" id="WP_306884009.1">
    <property type="nucleotide sequence ID" value="NZ_JAUSUL010000001.1"/>
</dbReference>
<dbReference type="InterPro" id="IPR036890">
    <property type="entry name" value="HATPase_C_sf"/>
</dbReference>
<dbReference type="Proteomes" id="UP001229244">
    <property type="component" value="Unassembled WGS sequence"/>
</dbReference>
<protein>
    <recommendedName>
        <fullName evidence="3">histidine kinase</fullName>
        <ecNumber evidence="3">2.7.13.3</ecNumber>
    </recommendedName>
</protein>
<evidence type="ECO:0000256" key="2">
    <source>
        <dbReference type="ARBA" id="ARBA00004429"/>
    </source>
</evidence>
<keyword evidence="13" id="KW-0902">Two-component regulatory system</keyword>
<keyword evidence="10 18" id="KW-0418">Kinase</keyword>
<dbReference type="InterPro" id="IPR004358">
    <property type="entry name" value="Sig_transdc_His_kin-like_C"/>
</dbReference>
<dbReference type="GO" id="GO:0000155">
    <property type="term" value="F:phosphorelay sensor kinase activity"/>
    <property type="evidence" value="ECO:0007669"/>
    <property type="project" value="InterPro"/>
</dbReference>
<evidence type="ECO:0000256" key="13">
    <source>
        <dbReference type="ARBA" id="ARBA00023012"/>
    </source>
</evidence>
<keyword evidence="11" id="KW-0067">ATP-binding</keyword>
<dbReference type="SMART" id="SM00387">
    <property type="entry name" value="HATPase_c"/>
    <property type="match status" value="1"/>
</dbReference>
<dbReference type="PRINTS" id="PR00344">
    <property type="entry name" value="BCTRLSENSOR"/>
</dbReference>
<evidence type="ECO:0000256" key="14">
    <source>
        <dbReference type="ARBA" id="ARBA00023136"/>
    </source>
</evidence>
<evidence type="ECO:0000256" key="6">
    <source>
        <dbReference type="ARBA" id="ARBA00022553"/>
    </source>
</evidence>
<evidence type="ECO:0000256" key="12">
    <source>
        <dbReference type="ARBA" id="ARBA00022989"/>
    </source>
</evidence>
<keyword evidence="14 15" id="KW-0472">Membrane</keyword>
<dbReference type="InterPro" id="IPR005467">
    <property type="entry name" value="His_kinase_dom"/>
</dbReference>
<keyword evidence="6" id="KW-0597">Phosphoprotein</keyword>
<keyword evidence="5" id="KW-0997">Cell inner membrane</keyword>
<evidence type="ECO:0000256" key="10">
    <source>
        <dbReference type="ARBA" id="ARBA00022777"/>
    </source>
</evidence>
<evidence type="ECO:0000256" key="15">
    <source>
        <dbReference type="SAM" id="Phobius"/>
    </source>
</evidence>
<dbReference type="SUPFAM" id="SSF47384">
    <property type="entry name" value="Homodimeric domain of signal transducing histidine kinase"/>
    <property type="match status" value="1"/>
</dbReference>
<keyword evidence="8 15" id="KW-0812">Transmembrane</keyword>
<name>A0AAE4ASR2_9HYPH</name>
<evidence type="ECO:0000256" key="11">
    <source>
        <dbReference type="ARBA" id="ARBA00022840"/>
    </source>
</evidence>
<evidence type="ECO:0000256" key="7">
    <source>
        <dbReference type="ARBA" id="ARBA00022679"/>
    </source>
</evidence>
<keyword evidence="12 15" id="KW-1133">Transmembrane helix</keyword>
<evidence type="ECO:0000256" key="4">
    <source>
        <dbReference type="ARBA" id="ARBA00022475"/>
    </source>
</evidence>
<dbReference type="SUPFAM" id="SSF55874">
    <property type="entry name" value="ATPase domain of HSP90 chaperone/DNA topoisomerase II/histidine kinase"/>
    <property type="match status" value="1"/>
</dbReference>
<dbReference type="EMBL" id="JAUSUL010000001">
    <property type="protein sequence ID" value="MDQ0314234.1"/>
    <property type="molecule type" value="Genomic_DNA"/>
</dbReference>
<evidence type="ECO:0000313" key="18">
    <source>
        <dbReference type="EMBL" id="MDQ0314234.1"/>
    </source>
</evidence>
<dbReference type="PANTHER" id="PTHR44936:SF5">
    <property type="entry name" value="SENSOR HISTIDINE KINASE ENVZ"/>
    <property type="match status" value="1"/>
</dbReference>
<comment type="subcellular location">
    <subcellularLocation>
        <location evidence="2">Cell inner membrane</location>
        <topology evidence="2">Multi-pass membrane protein</topology>
    </subcellularLocation>
</comment>
<accession>A0AAE4ASR2</accession>
<keyword evidence="19" id="KW-1185">Reference proteome</keyword>
<dbReference type="Pfam" id="PF02518">
    <property type="entry name" value="HATPase_c"/>
    <property type="match status" value="1"/>
</dbReference>
<dbReference type="InterPro" id="IPR050980">
    <property type="entry name" value="2C_sensor_his_kinase"/>
</dbReference>
<dbReference type="PROSITE" id="PS50885">
    <property type="entry name" value="HAMP"/>
    <property type="match status" value="1"/>
</dbReference>
<dbReference type="AlphaFoldDB" id="A0AAE4ASR2"/>
<sequence length="466" mass="51866">MAPIDETSPSPERPLWQRVLRSGGLPPPVGRWLRRQMPRRLFARSLLIVVVPMILLQSVVAFVFMNRHWQNVTSRLSETTAAEVATLATLIEQAPNAAEVQEIVTAAAAHMFVSVTLDPDAKLPPPAPKPYFSLLDRTLSASIRDQVGRPFALKIINEAKFVEIEVKLDAGILKVVVRRSQAYATNSHITLVWMAGTSVVLIAIAVLFLRNQIRPIQRLADAAEGFGRGRPVEGFRPRGATEVRQASRAFIEMRRRIERQMEQRTAMLTGVSHDLRTILTRFKLELAFLPENEETDALKKDVDAMQAMLEDYLAFARTDIDESSDTVDLKDLLEDLAAEGRRHGATTSVEFEGERWIEARPNMLRRGLHNLIINAARYGKTVHISGRNIDGWVTILIDDDGPGIPPASREEVFRPFYRLDTARNQDLGGTGLGLAISRDAIRSHGGDIVLSEAPQGGLRARVHLPA</sequence>
<feature type="transmembrane region" description="Helical" evidence="15">
    <location>
        <begin position="41"/>
        <end position="65"/>
    </location>
</feature>
<dbReference type="PANTHER" id="PTHR44936">
    <property type="entry name" value="SENSOR PROTEIN CREC"/>
    <property type="match status" value="1"/>
</dbReference>
<comment type="caution">
    <text evidence="18">The sequence shown here is derived from an EMBL/GenBank/DDBJ whole genome shotgun (WGS) entry which is preliminary data.</text>
</comment>
<evidence type="ECO:0000256" key="3">
    <source>
        <dbReference type="ARBA" id="ARBA00012438"/>
    </source>
</evidence>
<feature type="domain" description="Histidine kinase" evidence="16">
    <location>
        <begin position="270"/>
        <end position="466"/>
    </location>
</feature>
<keyword evidence="7 18" id="KW-0808">Transferase</keyword>
<dbReference type="InterPro" id="IPR003594">
    <property type="entry name" value="HATPase_dom"/>
</dbReference>
<dbReference type="CDD" id="cd00082">
    <property type="entry name" value="HisKA"/>
    <property type="match status" value="1"/>
</dbReference>
<keyword evidence="4" id="KW-1003">Cell membrane</keyword>
<dbReference type="PROSITE" id="PS50109">
    <property type="entry name" value="HIS_KIN"/>
    <property type="match status" value="1"/>
</dbReference>
<evidence type="ECO:0000259" key="17">
    <source>
        <dbReference type="PROSITE" id="PS50885"/>
    </source>
</evidence>